<dbReference type="InterPro" id="IPR003749">
    <property type="entry name" value="ThiS/MoaD-like"/>
</dbReference>
<evidence type="ECO:0000313" key="1">
    <source>
        <dbReference type="EMBL" id="VDN46617.1"/>
    </source>
</evidence>
<dbReference type="EMBL" id="LR130778">
    <property type="protein sequence ID" value="VDN46617.1"/>
    <property type="molecule type" value="Genomic_DNA"/>
</dbReference>
<dbReference type="Gene3D" id="3.10.20.30">
    <property type="match status" value="1"/>
</dbReference>
<protein>
    <submittedName>
        <fullName evidence="1">Molybdopterin synthase sulfur carrier subunit</fullName>
    </submittedName>
</protein>
<dbReference type="RefSeq" id="WP_125136098.1">
    <property type="nucleotide sequence ID" value="NZ_LR130778.1"/>
</dbReference>
<keyword evidence="2" id="KW-1185">Reference proteome</keyword>
<dbReference type="SUPFAM" id="SSF54285">
    <property type="entry name" value="MoaD/ThiS"/>
    <property type="match status" value="1"/>
</dbReference>
<dbReference type="Proteomes" id="UP000279029">
    <property type="component" value="Chromosome"/>
</dbReference>
<gene>
    <name evidence="1" type="ORF">PATL70BA_0749</name>
</gene>
<dbReference type="CDD" id="cd17040">
    <property type="entry name" value="Ubl_MoaD_like"/>
    <property type="match status" value="1"/>
</dbReference>
<dbReference type="InterPro" id="IPR012675">
    <property type="entry name" value="Beta-grasp_dom_sf"/>
</dbReference>
<accession>A0A3P7PQF0</accession>
<sequence>MEFKVRLFATLRKDRGREMMVELGEEWTARAVIDQLKIDEKDVAILMINGRDGLLDTKLVEGDIISIFPPVGGG</sequence>
<evidence type="ECO:0000313" key="2">
    <source>
        <dbReference type="Proteomes" id="UP000279029"/>
    </source>
</evidence>
<dbReference type="OrthoDB" id="9801945at2"/>
<proteinExistence type="predicted"/>
<dbReference type="KEGG" id="cbar:PATL70BA_0749"/>
<dbReference type="InterPro" id="IPR016155">
    <property type="entry name" value="Mopterin_synth/thiamin_S_b"/>
</dbReference>
<name>A0A3P7PQF0_9FIRM</name>
<dbReference type="AlphaFoldDB" id="A0A3P7PQF0"/>
<organism evidence="1 2">
    <name type="scientific">Petrocella atlantisensis</name>
    <dbReference type="NCBI Taxonomy" id="2173034"/>
    <lineage>
        <taxon>Bacteria</taxon>
        <taxon>Bacillati</taxon>
        <taxon>Bacillota</taxon>
        <taxon>Clostridia</taxon>
        <taxon>Lachnospirales</taxon>
        <taxon>Vallitaleaceae</taxon>
        <taxon>Petrocella</taxon>
    </lineage>
</organism>
<dbReference type="Pfam" id="PF02597">
    <property type="entry name" value="ThiS"/>
    <property type="match status" value="1"/>
</dbReference>
<reference evidence="1 2" key="1">
    <citation type="submission" date="2018-09" db="EMBL/GenBank/DDBJ databases">
        <authorList>
            <person name="Postec A."/>
        </authorList>
    </citation>
    <scope>NUCLEOTIDE SEQUENCE [LARGE SCALE GENOMIC DNA]</scope>
    <source>
        <strain evidence="1">70B-A</strain>
    </source>
</reference>